<evidence type="ECO:0000256" key="1">
    <source>
        <dbReference type="SAM" id="MobiDB-lite"/>
    </source>
</evidence>
<dbReference type="KEGG" id="gtt:GUITHDRAFT_140925"/>
<dbReference type="HOGENOM" id="CLU_249216_0_0_1"/>
<dbReference type="InterPro" id="IPR038672">
    <property type="entry name" value="CpcT/CpeT_sf"/>
</dbReference>
<organism evidence="3">
    <name type="scientific">Guillardia theta (strain CCMP2712)</name>
    <name type="common">Cryptophyte</name>
    <dbReference type="NCBI Taxonomy" id="905079"/>
    <lineage>
        <taxon>Eukaryota</taxon>
        <taxon>Cryptophyceae</taxon>
        <taxon>Pyrenomonadales</taxon>
        <taxon>Geminigeraceae</taxon>
        <taxon>Guillardia</taxon>
    </lineage>
</organism>
<feature type="compositionally biased region" description="Polar residues" evidence="1">
    <location>
        <begin position="334"/>
        <end position="364"/>
    </location>
</feature>
<name>L1J3S6_GUITC</name>
<dbReference type="Proteomes" id="UP000011087">
    <property type="component" value="Unassembled WGS sequence"/>
</dbReference>
<dbReference type="InterPro" id="IPR011335">
    <property type="entry name" value="Restrct_endonuc-II-like"/>
</dbReference>
<accession>L1J3S6</accession>
<feature type="domain" description="ERCC4" evidence="2">
    <location>
        <begin position="550"/>
        <end position="685"/>
    </location>
</feature>
<evidence type="ECO:0000313" key="5">
    <source>
        <dbReference type="Proteomes" id="UP000011087"/>
    </source>
</evidence>
<proteinExistence type="predicted"/>
<dbReference type="SMART" id="SM00891">
    <property type="entry name" value="ERCC4"/>
    <property type="match status" value="1"/>
</dbReference>
<dbReference type="Pfam" id="PF02732">
    <property type="entry name" value="ERCC4"/>
    <property type="match status" value="1"/>
</dbReference>
<feature type="compositionally biased region" description="Acidic residues" evidence="1">
    <location>
        <begin position="612"/>
        <end position="623"/>
    </location>
</feature>
<evidence type="ECO:0000259" key="2">
    <source>
        <dbReference type="SMART" id="SM00891"/>
    </source>
</evidence>
<dbReference type="GeneID" id="17299510"/>
<feature type="compositionally biased region" description="Basic and acidic residues" evidence="1">
    <location>
        <begin position="599"/>
        <end position="611"/>
    </location>
</feature>
<feature type="region of interest" description="Disordered" evidence="1">
    <location>
        <begin position="502"/>
        <end position="538"/>
    </location>
</feature>
<dbReference type="PaxDb" id="55529-EKX42764"/>
<evidence type="ECO:0000313" key="4">
    <source>
        <dbReference type="EnsemblProtists" id="EKX42764"/>
    </source>
</evidence>
<feature type="compositionally biased region" description="Basic residues" evidence="1">
    <location>
        <begin position="238"/>
        <end position="254"/>
    </location>
</feature>
<feature type="region of interest" description="Disordered" evidence="1">
    <location>
        <begin position="599"/>
        <end position="634"/>
    </location>
</feature>
<reference evidence="5" key="2">
    <citation type="submission" date="2012-11" db="EMBL/GenBank/DDBJ databases">
        <authorList>
            <person name="Kuo A."/>
            <person name="Curtis B.A."/>
            <person name="Tanifuji G."/>
            <person name="Burki F."/>
            <person name="Gruber A."/>
            <person name="Irimia M."/>
            <person name="Maruyama S."/>
            <person name="Arias M.C."/>
            <person name="Ball S.G."/>
            <person name="Gile G.H."/>
            <person name="Hirakawa Y."/>
            <person name="Hopkins J.F."/>
            <person name="Rensing S.A."/>
            <person name="Schmutz J."/>
            <person name="Symeonidi A."/>
            <person name="Elias M."/>
            <person name="Eveleigh R.J."/>
            <person name="Herman E.K."/>
            <person name="Klute M.J."/>
            <person name="Nakayama T."/>
            <person name="Obornik M."/>
            <person name="Reyes-Prieto A."/>
            <person name="Armbrust E.V."/>
            <person name="Aves S.J."/>
            <person name="Beiko R.G."/>
            <person name="Coutinho P."/>
            <person name="Dacks J.B."/>
            <person name="Durnford D.G."/>
            <person name="Fast N.M."/>
            <person name="Green B.R."/>
            <person name="Grisdale C."/>
            <person name="Hempe F."/>
            <person name="Henrissat B."/>
            <person name="Hoppner M.P."/>
            <person name="Ishida K.-I."/>
            <person name="Kim E."/>
            <person name="Koreny L."/>
            <person name="Kroth P.G."/>
            <person name="Liu Y."/>
            <person name="Malik S.-B."/>
            <person name="Maier U.G."/>
            <person name="McRose D."/>
            <person name="Mock T."/>
            <person name="Neilson J.A."/>
            <person name="Onodera N.T."/>
            <person name="Poole A.M."/>
            <person name="Pritham E.J."/>
            <person name="Richards T.A."/>
            <person name="Rocap G."/>
            <person name="Roy S.W."/>
            <person name="Sarai C."/>
            <person name="Schaack S."/>
            <person name="Shirato S."/>
            <person name="Slamovits C.H."/>
            <person name="Spencer D.F."/>
            <person name="Suzuki S."/>
            <person name="Worden A.Z."/>
            <person name="Zauner S."/>
            <person name="Barry K."/>
            <person name="Bell C."/>
            <person name="Bharti A.K."/>
            <person name="Crow J.A."/>
            <person name="Grimwood J."/>
            <person name="Kramer R."/>
            <person name="Lindquist E."/>
            <person name="Lucas S."/>
            <person name="Salamov A."/>
            <person name="McFadden G.I."/>
            <person name="Lane C.E."/>
            <person name="Keeling P.J."/>
            <person name="Gray M.W."/>
            <person name="Grigoriev I.V."/>
            <person name="Archibald J.M."/>
        </authorList>
    </citation>
    <scope>NUCLEOTIDE SEQUENCE</scope>
    <source>
        <strain evidence="5">CCMP2712</strain>
    </source>
</reference>
<dbReference type="InterPro" id="IPR047417">
    <property type="entry name" value="WHD_MUS81"/>
</dbReference>
<reference evidence="4" key="3">
    <citation type="submission" date="2015-06" db="UniProtKB">
        <authorList>
            <consortium name="EnsemblProtists"/>
        </authorList>
    </citation>
    <scope>IDENTIFICATION</scope>
</reference>
<dbReference type="GO" id="GO:0016829">
    <property type="term" value="F:lyase activity"/>
    <property type="evidence" value="ECO:0007669"/>
    <property type="project" value="InterPro"/>
</dbReference>
<keyword evidence="5" id="KW-1185">Reference proteome</keyword>
<dbReference type="EMBL" id="JH993014">
    <property type="protein sequence ID" value="EKX42764.1"/>
    <property type="molecule type" value="Genomic_DNA"/>
</dbReference>
<dbReference type="GO" id="GO:0006281">
    <property type="term" value="P:DNA repair"/>
    <property type="evidence" value="ECO:0007669"/>
    <property type="project" value="UniProtKB-ARBA"/>
</dbReference>
<evidence type="ECO:0000313" key="3">
    <source>
        <dbReference type="EMBL" id="EKX42764.1"/>
    </source>
</evidence>
<dbReference type="InterPro" id="IPR006166">
    <property type="entry name" value="ERCC4_domain"/>
</dbReference>
<feature type="compositionally biased region" description="Low complexity" evidence="1">
    <location>
        <begin position="502"/>
        <end position="537"/>
    </location>
</feature>
<feature type="region of interest" description="Disordered" evidence="1">
    <location>
        <begin position="334"/>
        <end position="371"/>
    </location>
</feature>
<dbReference type="RefSeq" id="XP_005829744.1">
    <property type="nucleotide sequence ID" value="XM_005829687.1"/>
</dbReference>
<feature type="region of interest" description="Disordered" evidence="1">
    <location>
        <begin position="233"/>
        <end position="257"/>
    </location>
</feature>
<reference evidence="3 5" key="1">
    <citation type="journal article" date="2012" name="Nature">
        <title>Algal genomes reveal evolutionary mosaicism and the fate of nucleomorphs.</title>
        <authorList>
            <consortium name="DOE Joint Genome Institute"/>
            <person name="Curtis B.A."/>
            <person name="Tanifuji G."/>
            <person name="Burki F."/>
            <person name="Gruber A."/>
            <person name="Irimia M."/>
            <person name="Maruyama S."/>
            <person name="Arias M.C."/>
            <person name="Ball S.G."/>
            <person name="Gile G.H."/>
            <person name="Hirakawa Y."/>
            <person name="Hopkins J.F."/>
            <person name="Kuo A."/>
            <person name="Rensing S.A."/>
            <person name="Schmutz J."/>
            <person name="Symeonidi A."/>
            <person name="Elias M."/>
            <person name="Eveleigh R.J."/>
            <person name="Herman E.K."/>
            <person name="Klute M.J."/>
            <person name="Nakayama T."/>
            <person name="Obornik M."/>
            <person name="Reyes-Prieto A."/>
            <person name="Armbrust E.V."/>
            <person name="Aves S.J."/>
            <person name="Beiko R.G."/>
            <person name="Coutinho P."/>
            <person name="Dacks J.B."/>
            <person name="Durnford D.G."/>
            <person name="Fast N.M."/>
            <person name="Green B.R."/>
            <person name="Grisdale C.J."/>
            <person name="Hempel F."/>
            <person name="Henrissat B."/>
            <person name="Hoppner M.P."/>
            <person name="Ishida K."/>
            <person name="Kim E."/>
            <person name="Koreny L."/>
            <person name="Kroth P.G."/>
            <person name="Liu Y."/>
            <person name="Malik S.B."/>
            <person name="Maier U.G."/>
            <person name="McRose D."/>
            <person name="Mock T."/>
            <person name="Neilson J.A."/>
            <person name="Onodera N.T."/>
            <person name="Poole A.M."/>
            <person name="Pritham E.J."/>
            <person name="Richards T.A."/>
            <person name="Rocap G."/>
            <person name="Roy S.W."/>
            <person name="Sarai C."/>
            <person name="Schaack S."/>
            <person name="Shirato S."/>
            <person name="Slamovits C.H."/>
            <person name="Spencer D.F."/>
            <person name="Suzuki S."/>
            <person name="Worden A.Z."/>
            <person name="Zauner S."/>
            <person name="Barry K."/>
            <person name="Bell C."/>
            <person name="Bharti A.K."/>
            <person name="Crow J.A."/>
            <person name="Grimwood J."/>
            <person name="Kramer R."/>
            <person name="Lindquist E."/>
            <person name="Lucas S."/>
            <person name="Salamov A."/>
            <person name="McFadden G.I."/>
            <person name="Lane C.E."/>
            <person name="Keeling P.J."/>
            <person name="Gray M.W."/>
            <person name="Grigoriev I.V."/>
            <person name="Archibald J.M."/>
        </authorList>
    </citation>
    <scope>NUCLEOTIDE SEQUENCE</scope>
    <source>
        <strain evidence="3 5">CCMP2712</strain>
    </source>
</reference>
<protein>
    <recommendedName>
        <fullName evidence="2">ERCC4 domain-containing protein</fullName>
    </recommendedName>
</protein>
<dbReference type="CDD" id="cd21036">
    <property type="entry name" value="WH_MUS81"/>
    <property type="match status" value="1"/>
</dbReference>
<dbReference type="GO" id="GO:0004518">
    <property type="term" value="F:nuclease activity"/>
    <property type="evidence" value="ECO:0007669"/>
    <property type="project" value="InterPro"/>
</dbReference>
<gene>
    <name evidence="3" type="ORF">GUITHDRAFT_140925</name>
</gene>
<dbReference type="GO" id="GO:0003677">
    <property type="term" value="F:DNA binding"/>
    <property type="evidence" value="ECO:0007669"/>
    <property type="project" value="InterPro"/>
</dbReference>
<dbReference type="Gene3D" id="2.40.128.590">
    <property type="entry name" value="CpcT/CpeT domain"/>
    <property type="match status" value="1"/>
</dbReference>
<sequence length="1490" mass="165448">MSRQSNKEDWHEQLIEAAQARYRYAVRMNHRNQNCWRDAVNLLEGSRKRICVQKGGQNAGVVVGLPPKLAPTVVQVLTRIVKGDEEVVLREHRDCTETDISEDSVVRRRRYRDSAYAILAALWLEYEGPEENPQPTIVVQRRAQKHTDNPMEYDWRSRAHGAWKAKDDLVKKKMVKEFVGIGNGGKSYALTRLGARVCFYIFTEMFHPKIFDQYALIEPRNGFADRDGNFVADEGKRARGKQAKAVHSSSKKKSAPTSHLGIVDSFHDADKVVSEDSFEAEDIFRTSLSLISPHVFRGEEENFDSGRMRDIGSPSSGVQKDEMIRARLKRFDLPSSSKLRDNTTAASATRGSCASEQRHSQSLMGRSEKGASAICTSRKRPLSIHDCVSDEDDVIVAELSPSPRASPREPAAKRLKFGAGTEQEEGTATVLAQHEVSAAAGAGCSAAMEDVIDLTEEVSFRASEKSAGDATHVSISDSESFVDLTEEQQENSFSLTSACVAATTSSPSSPPSSFSALPGASADSESAASSSAFPAHSGGLVSSLPDSNLLLLVDRRERKQNATYRSFFRSIHDMVLKHANVESEEVTLTVGDFALVSRHDDQERGEMRKADEEEVEDEDEEERGQEKQKWPDVGGKSCQIVIERKTVDDIVSRSAEKEEGPHFRQERVMRVAGCPFSCFLLEGELDAADRSKPRVLPGREEEERRRRDVIWRREDLLRFLCGVVCRNYDKNSVVLAQTFNAIDSAMLLAALSKVYTWKWHRSGGLGRGQRLSHLQQQWSSRSRRASEEQLAKRLQVNQVSPEMTTRVLRRFGSEEALMGGYRACKGRHQQQELLADLSSAACNSMATKDSLKAADLREDNQRIWRSMMREGLGEEERKETGAEADRGVQCATRRYVAVSMCERMKEMLEQHKVEAGALFLGMDVNLTLADAQDNMFPWCEITTRRLSPSFLTSSSSSSLFVVVLTGQQVLEALAASFDAVHGSVRAREGGGDSFNLLVVEEAVKRVEEGFSSQFSSRLQGQQQLDRSPQVILLLENLGNGCGVHGACGRLKKLHAEKLKERSQGGAGAGAGAGAGGIILGAAGREISFEAACFLTSQLHPLLNVFFAFLFLERGFHLLHTKHERFPTNGDVTSELIAGMHDLALLGYLAWPASDHTSARPSPQSAVLAMNMAMTVMAMAMAMAMAMEAAAWQVTTSPAIFTMTMRTRTTRNSVSASIPTASLTPATHVTNYRRPYGHAEEERVKKGGGAIAANVARRGYDGGTCHQSGSFFIGSSLKGLARSWQEVRRRVQRMLVMVQERTMQASSDDFLRLYAGEFEGEEVGRQGTLRSIKLHARVSLPALGKACFFVKEQTDRGRGWVYRIRIAVIEEEEEGRRFVAKHYDIKDVQEMAREMSTEESVKMIEGLEPRSELVYSPGSDVVFVRREGDKDEFEVNVAYEECTSTSKEGRTKTEIKGVLSEESWLVKARIEDADGNLIARNELQLVRTERE</sequence>
<dbReference type="EnsemblProtists" id="EKX42764">
    <property type="protein sequence ID" value="EKX42764"/>
    <property type="gene ID" value="GUITHDRAFT_140925"/>
</dbReference>
<dbReference type="Gene3D" id="3.40.50.10130">
    <property type="match status" value="1"/>
</dbReference>
<dbReference type="SUPFAM" id="SSF52980">
    <property type="entry name" value="Restriction endonuclease-like"/>
    <property type="match status" value="1"/>
</dbReference>